<feature type="domain" description="FAD dependent oxidoreductase" evidence="8">
    <location>
        <begin position="26"/>
        <end position="383"/>
    </location>
</feature>
<evidence type="ECO:0000313" key="10">
    <source>
        <dbReference type="EMBL" id="MBJ7610280.1"/>
    </source>
</evidence>
<dbReference type="GO" id="GO:0006071">
    <property type="term" value="P:glycerol metabolic process"/>
    <property type="evidence" value="ECO:0007669"/>
    <property type="project" value="UniProtKB-KW"/>
</dbReference>
<dbReference type="AlphaFoldDB" id="A0A934NGP5"/>
<dbReference type="PRINTS" id="PR01001">
    <property type="entry name" value="FADG3PDH"/>
</dbReference>
<dbReference type="Pfam" id="PF16901">
    <property type="entry name" value="DAO_C"/>
    <property type="match status" value="1"/>
</dbReference>
<keyword evidence="4" id="KW-0319">Glycerol metabolism</keyword>
<dbReference type="Gene3D" id="3.50.50.60">
    <property type="entry name" value="FAD/NAD(P)-binding domain"/>
    <property type="match status" value="1"/>
</dbReference>
<dbReference type="Gene3D" id="3.30.9.10">
    <property type="entry name" value="D-Amino Acid Oxidase, subunit A, domain 2"/>
    <property type="match status" value="1"/>
</dbReference>
<keyword evidence="5" id="KW-0274">FAD</keyword>
<accession>A0A934NGP5</accession>
<evidence type="ECO:0000313" key="11">
    <source>
        <dbReference type="Proteomes" id="UP000614410"/>
    </source>
</evidence>
<evidence type="ECO:0000256" key="6">
    <source>
        <dbReference type="ARBA" id="ARBA00023002"/>
    </source>
</evidence>
<keyword evidence="3 7" id="KW-0285">Flavoprotein</keyword>
<organism evidence="10 11">
    <name type="scientific">Candidatus Amunia macphersoniae</name>
    <dbReference type="NCBI Taxonomy" id="3127014"/>
    <lineage>
        <taxon>Bacteria</taxon>
        <taxon>Bacillati</taxon>
        <taxon>Candidatus Dormiibacterota</taxon>
        <taxon>Candidatus Dormibacteria</taxon>
        <taxon>Candidatus Aeolococcales</taxon>
        <taxon>Candidatus Aeolococcaceae</taxon>
        <taxon>Candidatus Amunia</taxon>
    </lineage>
</organism>
<dbReference type="InterPro" id="IPR036188">
    <property type="entry name" value="FAD/NAD-bd_sf"/>
</dbReference>
<evidence type="ECO:0000256" key="5">
    <source>
        <dbReference type="ARBA" id="ARBA00022827"/>
    </source>
</evidence>
<evidence type="ECO:0000256" key="3">
    <source>
        <dbReference type="ARBA" id="ARBA00022630"/>
    </source>
</evidence>
<name>A0A934NGP5_9BACT</name>
<protein>
    <recommendedName>
        <fullName evidence="7">Glycerol-3-phosphate dehydrogenase</fullName>
        <ecNumber evidence="7">1.1.5.3</ecNumber>
    </recommendedName>
</protein>
<dbReference type="GO" id="GO:0046168">
    <property type="term" value="P:glycerol-3-phosphate catabolic process"/>
    <property type="evidence" value="ECO:0007669"/>
    <property type="project" value="TreeGrafter"/>
</dbReference>
<feature type="domain" description="Alpha-glycerophosphate oxidase C-terminal" evidence="9">
    <location>
        <begin position="405"/>
        <end position="502"/>
    </location>
</feature>
<dbReference type="GO" id="GO:0004368">
    <property type="term" value="F:glycerol-3-phosphate dehydrogenase (quinone) activity"/>
    <property type="evidence" value="ECO:0007669"/>
    <property type="project" value="UniProtKB-EC"/>
</dbReference>
<evidence type="ECO:0000256" key="4">
    <source>
        <dbReference type="ARBA" id="ARBA00022798"/>
    </source>
</evidence>
<dbReference type="InterPro" id="IPR000447">
    <property type="entry name" value="G3P_DH_FAD-dep"/>
</dbReference>
<sequence>MVNVVGSLNAVQRAADLGRLDGGSFDVLVIGGGITGTGVALDAASRGLRTALIERRDLANGTSRWSSKLIHGGLRYLRHLEVAVAWESARERQILMSTTAPHLVRALPFVAPLNDTLPPLGGVLTEVGVRAGDVLRLASGTRRAQLPGPRRVSAVEARQLIPGLRRDRLRGGVLFWDGQLEDDARLVVAVARTAAASGAAIVTHCTALSVSDGSVQACDELTGTTFEVQARTVVNAAGVWADTVDPRVRLRPSKGSHLVLDAAALGDPRAAVIVPVEGESARWVGATPTGDGRLIVGVTDDDYAGTIVDEPAVTAAEETFLLGTLSRALLRPLSSADVIGRYAGFRPLLDTGPRSTADISRRHAIIESADGRMLTVVGGKLTTYRRMAQDTVDRIVDRHGGGRSRTSSLPLVGAARGVPATVSTVPARLLRRFGSEAPLVAALADGDPALLEPLFSGTAVLGVELLFGVHHEGAMDVDDLLDRRVRLGLVPAERRRADACAAQLLASSVT</sequence>
<dbReference type="InterPro" id="IPR031656">
    <property type="entry name" value="DAO_C"/>
</dbReference>
<proteinExistence type="inferred from homology"/>
<comment type="caution">
    <text evidence="10">The sequence shown here is derived from an EMBL/GenBank/DDBJ whole genome shotgun (WGS) entry which is preliminary data.</text>
</comment>
<evidence type="ECO:0000256" key="7">
    <source>
        <dbReference type="RuleBase" id="RU361217"/>
    </source>
</evidence>
<gene>
    <name evidence="10" type="ORF">JF887_12735</name>
</gene>
<dbReference type="PANTHER" id="PTHR11985">
    <property type="entry name" value="GLYCEROL-3-PHOSPHATE DEHYDROGENASE"/>
    <property type="match status" value="1"/>
</dbReference>
<dbReference type="PROSITE" id="PS00977">
    <property type="entry name" value="FAD_G3PDH_1"/>
    <property type="match status" value="1"/>
</dbReference>
<reference evidence="10 11" key="1">
    <citation type="submission" date="2020-10" db="EMBL/GenBank/DDBJ databases">
        <title>Ca. Dormibacterota MAGs.</title>
        <authorList>
            <person name="Montgomery K."/>
        </authorList>
    </citation>
    <scope>NUCLEOTIDE SEQUENCE [LARGE SCALE GENOMIC DNA]</scope>
    <source>
        <strain evidence="10">Mitchell_Peninsula_5</strain>
    </source>
</reference>
<comment type="cofactor">
    <cofactor evidence="1 7">
        <name>FAD</name>
        <dbReference type="ChEBI" id="CHEBI:57692"/>
    </cofactor>
</comment>
<evidence type="ECO:0000259" key="8">
    <source>
        <dbReference type="Pfam" id="PF01266"/>
    </source>
</evidence>
<comment type="similarity">
    <text evidence="2 7">Belongs to the FAD-dependent glycerol-3-phosphate dehydrogenase family.</text>
</comment>
<dbReference type="InterPro" id="IPR038299">
    <property type="entry name" value="DAO_C_sf"/>
</dbReference>
<evidence type="ECO:0000256" key="1">
    <source>
        <dbReference type="ARBA" id="ARBA00001974"/>
    </source>
</evidence>
<dbReference type="PROSITE" id="PS00978">
    <property type="entry name" value="FAD_G3PDH_2"/>
    <property type="match status" value="1"/>
</dbReference>
<dbReference type="InterPro" id="IPR006076">
    <property type="entry name" value="FAD-dep_OxRdtase"/>
</dbReference>
<keyword evidence="6 7" id="KW-0560">Oxidoreductase</keyword>
<dbReference type="EC" id="1.1.5.3" evidence="7"/>
<dbReference type="PANTHER" id="PTHR11985:SF35">
    <property type="entry name" value="ANAEROBIC GLYCEROL-3-PHOSPHATE DEHYDROGENASE SUBUNIT A"/>
    <property type="match status" value="1"/>
</dbReference>
<comment type="catalytic activity">
    <reaction evidence="7">
        <text>a quinone + sn-glycerol 3-phosphate = dihydroxyacetone phosphate + a quinol</text>
        <dbReference type="Rhea" id="RHEA:18977"/>
        <dbReference type="ChEBI" id="CHEBI:24646"/>
        <dbReference type="ChEBI" id="CHEBI:57597"/>
        <dbReference type="ChEBI" id="CHEBI:57642"/>
        <dbReference type="ChEBI" id="CHEBI:132124"/>
        <dbReference type="EC" id="1.1.5.3"/>
    </reaction>
</comment>
<dbReference type="EMBL" id="JAEKNN010000060">
    <property type="protein sequence ID" value="MBJ7610280.1"/>
    <property type="molecule type" value="Genomic_DNA"/>
</dbReference>
<evidence type="ECO:0000259" key="9">
    <source>
        <dbReference type="Pfam" id="PF16901"/>
    </source>
</evidence>
<dbReference type="Pfam" id="PF01266">
    <property type="entry name" value="DAO"/>
    <property type="match status" value="1"/>
</dbReference>
<dbReference type="GO" id="GO:0009331">
    <property type="term" value="C:glycerol-3-phosphate dehydrogenase (FAD) complex"/>
    <property type="evidence" value="ECO:0007669"/>
    <property type="project" value="UniProtKB-UniRule"/>
</dbReference>
<dbReference type="Gene3D" id="1.10.8.870">
    <property type="entry name" value="Alpha-glycerophosphate oxidase, cap domain"/>
    <property type="match status" value="1"/>
</dbReference>
<evidence type="ECO:0000256" key="2">
    <source>
        <dbReference type="ARBA" id="ARBA00007330"/>
    </source>
</evidence>
<dbReference type="SUPFAM" id="SSF51905">
    <property type="entry name" value="FAD/NAD(P)-binding domain"/>
    <property type="match status" value="1"/>
</dbReference>
<dbReference type="Proteomes" id="UP000614410">
    <property type="component" value="Unassembled WGS sequence"/>
</dbReference>